<comment type="similarity">
    <text evidence="2">Belongs to the oxygen-dependent FAD-linked oxidoreductase family.</text>
</comment>
<reference evidence="7 8" key="1">
    <citation type="submission" date="2021-01" db="EMBL/GenBank/DDBJ databases">
        <title>Draft genome sequence of Micromonospora sp. strain STR1_7.</title>
        <authorList>
            <person name="Karlyshev A."/>
            <person name="Jawad R."/>
        </authorList>
    </citation>
    <scope>NUCLEOTIDE SEQUENCE [LARGE SCALE GENOMIC DNA]</scope>
    <source>
        <strain evidence="7 8">STR1-7</strain>
    </source>
</reference>
<dbReference type="EMBL" id="JAEVHM010000053">
    <property type="protein sequence ID" value="MBM0232810.1"/>
    <property type="molecule type" value="Genomic_DNA"/>
</dbReference>
<dbReference type="InterPro" id="IPR016169">
    <property type="entry name" value="FAD-bd_PCMH_sub2"/>
</dbReference>
<evidence type="ECO:0000256" key="3">
    <source>
        <dbReference type="ARBA" id="ARBA00022630"/>
    </source>
</evidence>
<dbReference type="PROSITE" id="PS00862">
    <property type="entry name" value="OX2_COVAL_FAD"/>
    <property type="match status" value="1"/>
</dbReference>
<dbReference type="PANTHER" id="PTHR42973">
    <property type="entry name" value="BINDING OXIDOREDUCTASE, PUTATIVE (AFU_ORTHOLOGUE AFUA_1G17690)-RELATED"/>
    <property type="match status" value="1"/>
</dbReference>
<comment type="cofactor">
    <cofactor evidence="1">
        <name>FAD</name>
        <dbReference type="ChEBI" id="CHEBI:57692"/>
    </cofactor>
</comment>
<evidence type="ECO:0000313" key="8">
    <source>
        <dbReference type="Proteomes" id="UP000601027"/>
    </source>
</evidence>
<evidence type="ECO:0000256" key="4">
    <source>
        <dbReference type="ARBA" id="ARBA00022827"/>
    </source>
</evidence>
<keyword evidence="5" id="KW-0560">Oxidoreductase</keyword>
<evidence type="ECO:0000256" key="2">
    <source>
        <dbReference type="ARBA" id="ARBA00005466"/>
    </source>
</evidence>
<dbReference type="PANTHER" id="PTHR42973:SF39">
    <property type="entry name" value="FAD-BINDING PCMH-TYPE DOMAIN-CONTAINING PROTEIN"/>
    <property type="match status" value="1"/>
</dbReference>
<dbReference type="InterPro" id="IPR006094">
    <property type="entry name" value="Oxid_FAD_bind_N"/>
</dbReference>
<dbReference type="InterPro" id="IPR036318">
    <property type="entry name" value="FAD-bd_PCMH-like_sf"/>
</dbReference>
<dbReference type="Gene3D" id="3.40.462.20">
    <property type="match status" value="1"/>
</dbReference>
<dbReference type="SUPFAM" id="SSF56176">
    <property type="entry name" value="FAD-binding/transporter-associated domain-like"/>
    <property type="match status" value="1"/>
</dbReference>
<keyword evidence="8" id="KW-1185">Reference proteome</keyword>
<dbReference type="Pfam" id="PF08031">
    <property type="entry name" value="BBE"/>
    <property type="match status" value="1"/>
</dbReference>
<dbReference type="InterPro" id="IPR012951">
    <property type="entry name" value="BBE"/>
</dbReference>
<accession>A0ABS1XU65</accession>
<proteinExistence type="inferred from homology"/>
<evidence type="ECO:0000259" key="6">
    <source>
        <dbReference type="PROSITE" id="PS51387"/>
    </source>
</evidence>
<organism evidence="7 8">
    <name type="scientific">Micromonospora parastrephiae</name>
    <dbReference type="NCBI Taxonomy" id="2806101"/>
    <lineage>
        <taxon>Bacteria</taxon>
        <taxon>Bacillati</taxon>
        <taxon>Actinomycetota</taxon>
        <taxon>Actinomycetes</taxon>
        <taxon>Micromonosporales</taxon>
        <taxon>Micromonosporaceae</taxon>
        <taxon>Micromonospora</taxon>
    </lineage>
</organism>
<sequence length="440" mass="46591">MIDRYLLRLRRDFDGEVLTRDHAAYDPARRPVGSAGAARRPLVVLRCRSVRDVVAAVAFARDTGIALAVRSGGHCFAGRSSTDGVLIDVSGLHGVDLSADGTATVGAGVRLGQLYGALHARGQTLPAGCGATVGIAGLVLGGGIGLLGRRHGPTCDRLVAATIVLADGSVVDCDEHREPDLFWALHGAGGGQLGVVTSLRLATITEPMTARVALTCPDADPARVVASWQASAPDAPDDISTSLELAREPGRPVRATVSGVAVDAARAGGWLHDLAREAGAGAQLFVADPVPFTVAKRALADPCQDVGDGRLRSEYFARPMPAGAVTELIALLGGGDARHRRRLTFTAMGGAYNRVAPEATAFVHRRERYLLEHVGHRSDSWVDASWALAHRHSSHRVYPNFPDPLLDRPAEAYWGTNHARLAAVKRSYDPQHLFGFPQSL</sequence>
<dbReference type="InterPro" id="IPR016167">
    <property type="entry name" value="FAD-bd_PCMH_sub1"/>
</dbReference>
<dbReference type="RefSeq" id="WP_203175204.1">
    <property type="nucleotide sequence ID" value="NZ_JAEVHM010000053.1"/>
</dbReference>
<dbReference type="InterPro" id="IPR050416">
    <property type="entry name" value="FAD-linked_Oxidoreductase"/>
</dbReference>
<name>A0ABS1XU65_9ACTN</name>
<dbReference type="Proteomes" id="UP000601027">
    <property type="component" value="Unassembled WGS sequence"/>
</dbReference>
<gene>
    <name evidence="7" type="ORF">JNW91_13650</name>
</gene>
<evidence type="ECO:0000256" key="1">
    <source>
        <dbReference type="ARBA" id="ARBA00001974"/>
    </source>
</evidence>
<comment type="caution">
    <text evidence="7">The sequence shown here is derived from an EMBL/GenBank/DDBJ whole genome shotgun (WGS) entry which is preliminary data.</text>
</comment>
<keyword evidence="4" id="KW-0274">FAD</keyword>
<dbReference type="PROSITE" id="PS51387">
    <property type="entry name" value="FAD_PCMH"/>
    <property type="match status" value="1"/>
</dbReference>
<protein>
    <submittedName>
        <fullName evidence="7">FAD-binding oxidoreductase</fullName>
    </submittedName>
</protein>
<dbReference type="InterPro" id="IPR016166">
    <property type="entry name" value="FAD-bd_PCMH"/>
</dbReference>
<evidence type="ECO:0000313" key="7">
    <source>
        <dbReference type="EMBL" id="MBM0232810.1"/>
    </source>
</evidence>
<dbReference type="InterPro" id="IPR006093">
    <property type="entry name" value="Oxy_OxRdtase_FAD_BS"/>
</dbReference>
<dbReference type="Gene3D" id="3.30.43.10">
    <property type="entry name" value="Uridine Diphospho-n-acetylenolpyruvylglucosamine Reductase, domain 2"/>
    <property type="match status" value="1"/>
</dbReference>
<dbReference type="Gene3D" id="3.30.465.10">
    <property type="match status" value="1"/>
</dbReference>
<dbReference type="Pfam" id="PF01565">
    <property type="entry name" value="FAD_binding_4"/>
    <property type="match status" value="1"/>
</dbReference>
<feature type="domain" description="FAD-binding PCMH-type" evidence="6">
    <location>
        <begin position="37"/>
        <end position="206"/>
    </location>
</feature>
<keyword evidence="3" id="KW-0285">Flavoprotein</keyword>
<evidence type="ECO:0000256" key="5">
    <source>
        <dbReference type="ARBA" id="ARBA00023002"/>
    </source>
</evidence>